<sequence length="409" mass="43483">MSTATRTEEVPGTGTTIRLPAVDGGWHDVELAEPRAWAPHPQPHTARVAFAAAHVIVDPRGENVPGAPAVVDWDATLAFRRHLFAHGLGVAEAMDTAQRNMGLDWAAAAELITRSAAQAKEHGARIASGAGTDHLTVAPHQLAATEVGASALEQVTTAYLEQVAHVEGAGSQVIVMASRHLAAAARGFDDYLRVYETILTQVAEPVVLHWLGEAFDPQLAGYWGSRDVAEATENFLSLVRAHADKVDGVKVSLLSAEHERGLRAALPEGVRLYTGDDFNYPELIEGDGEHHSDALLGAFAAIAPAASAAFSALEAGDVEAYRAEMAPTLPLSRTIFEAPTFHYKTGVAFVSWLSGLQDGFTMVGGMQSARSPLHLARVFELANTARLLPDPELAAARMQLVLDTAGLRP</sequence>
<dbReference type="RefSeq" id="WP_114125837.1">
    <property type="nucleotide sequence ID" value="NZ_QOUI01000003.1"/>
</dbReference>
<feature type="region of interest" description="Disordered" evidence="1">
    <location>
        <begin position="1"/>
        <end position="21"/>
    </location>
</feature>
<evidence type="ECO:0000313" key="2">
    <source>
        <dbReference type="EMBL" id="RCK70295.1"/>
    </source>
</evidence>
<evidence type="ECO:0000256" key="1">
    <source>
        <dbReference type="SAM" id="MobiDB-lite"/>
    </source>
</evidence>
<dbReference type="SUPFAM" id="SSF51569">
    <property type="entry name" value="Aldolase"/>
    <property type="match status" value="1"/>
</dbReference>
<name>A0A367YWL9_9ACTN</name>
<dbReference type="EMBL" id="QOUI01000003">
    <property type="protein sequence ID" value="RCK70295.1"/>
    <property type="molecule type" value="Genomic_DNA"/>
</dbReference>
<dbReference type="Proteomes" id="UP000252770">
    <property type="component" value="Unassembled WGS sequence"/>
</dbReference>
<accession>A0A367YWL9</accession>
<protein>
    <submittedName>
        <fullName evidence="2">Dihydrodipicolinate synthase family protein</fullName>
    </submittedName>
</protein>
<dbReference type="AlphaFoldDB" id="A0A367YWL9"/>
<dbReference type="Pfam" id="PF06187">
    <property type="entry name" value="DUF993"/>
    <property type="match status" value="1"/>
</dbReference>
<proteinExistence type="predicted"/>
<dbReference type="InterPro" id="IPR009334">
    <property type="entry name" value="DUF993"/>
</dbReference>
<keyword evidence="3" id="KW-1185">Reference proteome</keyword>
<evidence type="ECO:0000313" key="3">
    <source>
        <dbReference type="Proteomes" id="UP000252770"/>
    </source>
</evidence>
<dbReference type="InterPro" id="IPR013785">
    <property type="entry name" value="Aldolase_TIM"/>
</dbReference>
<comment type="caution">
    <text evidence="2">The sequence shown here is derived from an EMBL/GenBank/DDBJ whole genome shotgun (WGS) entry which is preliminary data.</text>
</comment>
<gene>
    <name evidence="2" type="ORF">DT076_06465</name>
</gene>
<dbReference type="Gene3D" id="3.20.20.70">
    <property type="entry name" value="Aldolase class I"/>
    <property type="match status" value="1"/>
</dbReference>
<reference evidence="2 3" key="1">
    <citation type="submission" date="2018-07" db="EMBL/GenBank/DDBJ databases">
        <title>Desertimonas flava gen. nov. sp. nov.</title>
        <authorList>
            <person name="Liu S."/>
        </authorList>
    </citation>
    <scope>NUCLEOTIDE SEQUENCE [LARGE SCALE GENOMIC DNA]</scope>
    <source>
        <strain evidence="2 3">16Sb5-5</strain>
    </source>
</reference>
<organism evidence="2 3">
    <name type="scientific">Desertihabitans brevis</name>
    <dbReference type="NCBI Taxonomy" id="2268447"/>
    <lineage>
        <taxon>Bacteria</taxon>
        <taxon>Bacillati</taxon>
        <taxon>Actinomycetota</taxon>
        <taxon>Actinomycetes</taxon>
        <taxon>Propionibacteriales</taxon>
        <taxon>Propionibacteriaceae</taxon>
        <taxon>Desertihabitans</taxon>
    </lineage>
</organism>